<evidence type="ECO:0000256" key="2">
    <source>
        <dbReference type="SAM" id="Phobius"/>
    </source>
</evidence>
<proteinExistence type="predicted"/>
<reference evidence="3 4" key="1">
    <citation type="submission" date="2024-02" db="EMBL/GenBank/DDBJ databases">
        <title>Chromosome-scale genome assembly of the rough periwinkle Littorina saxatilis.</title>
        <authorList>
            <person name="De Jode A."/>
            <person name="Faria R."/>
            <person name="Formenti G."/>
            <person name="Sims Y."/>
            <person name="Smith T.P."/>
            <person name="Tracey A."/>
            <person name="Wood J.M.D."/>
            <person name="Zagrodzka Z.B."/>
            <person name="Johannesson K."/>
            <person name="Butlin R.K."/>
            <person name="Leder E.H."/>
        </authorList>
    </citation>
    <scope>NUCLEOTIDE SEQUENCE [LARGE SCALE GENOMIC DNA]</scope>
    <source>
        <strain evidence="3">Snail1</strain>
        <tissue evidence="3">Muscle</tissue>
    </source>
</reference>
<dbReference type="EMBL" id="JBAMIC010000007">
    <property type="protein sequence ID" value="KAK7105404.1"/>
    <property type="molecule type" value="Genomic_DNA"/>
</dbReference>
<sequence>MKGLPFTANTSTVPYLKGYNATLTFTISNQCPGKGSWVKKIKVFTETEVSVATPSCQILFVNETTPLAVDGCTYDPKTQYGTFTKTIVGYQDVKWSLVGKLKSRKTFNTTVYIRPQCAFFTANTNIAQDYNGYRANLSFTFNNTCQDVGSYVKSVKVLTNPLPESHLVPSCQIFFFTEPTRALETGCTYDHQTGITTYTRHIDGYQSEKWILVGELGNGRKVKKTVEISPNGSIALAGQSVVLIMAASIGTVTIVVILIVIVCGVRRKARGAAQDEPNGQSTGNTYLHAISPPAEQSRSPPARDAVQTQSLRTHTAEDDYGYTIPDGPHHAISRNIAINEPRETVSNRISTKSSCEDTGASTTMPITEARGYKPDDDGYACGF</sequence>
<keyword evidence="2" id="KW-0472">Membrane</keyword>
<gene>
    <name evidence="3" type="ORF">V1264_016791</name>
</gene>
<keyword evidence="4" id="KW-1185">Reference proteome</keyword>
<feature type="region of interest" description="Disordered" evidence="1">
    <location>
        <begin position="271"/>
        <end position="323"/>
    </location>
</feature>
<dbReference type="AlphaFoldDB" id="A0AAN9BHP1"/>
<name>A0AAN9BHP1_9CAEN</name>
<evidence type="ECO:0000256" key="1">
    <source>
        <dbReference type="SAM" id="MobiDB-lite"/>
    </source>
</evidence>
<comment type="caution">
    <text evidence="3">The sequence shown here is derived from an EMBL/GenBank/DDBJ whole genome shotgun (WGS) entry which is preliminary data.</text>
</comment>
<feature type="transmembrane region" description="Helical" evidence="2">
    <location>
        <begin position="241"/>
        <end position="265"/>
    </location>
</feature>
<dbReference type="Proteomes" id="UP001374579">
    <property type="component" value="Unassembled WGS sequence"/>
</dbReference>
<evidence type="ECO:0000313" key="4">
    <source>
        <dbReference type="Proteomes" id="UP001374579"/>
    </source>
</evidence>
<keyword evidence="2" id="KW-1133">Transmembrane helix</keyword>
<accession>A0AAN9BHP1</accession>
<protein>
    <submittedName>
        <fullName evidence="3">Uncharacterized protein</fullName>
    </submittedName>
</protein>
<keyword evidence="2" id="KW-0812">Transmembrane</keyword>
<organism evidence="3 4">
    <name type="scientific">Littorina saxatilis</name>
    <dbReference type="NCBI Taxonomy" id="31220"/>
    <lineage>
        <taxon>Eukaryota</taxon>
        <taxon>Metazoa</taxon>
        <taxon>Spiralia</taxon>
        <taxon>Lophotrochozoa</taxon>
        <taxon>Mollusca</taxon>
        <taxon>Gastropoda</taxon>
        <taxon>Caenogastropoda</taxon>
        <taxon>Littorinimorpha</taxon>
        <taxon>Littorinoidea</taxon>
        <taxon>Littorinidae</taxon>
        <taxon>Littorina</taxon>
    </lineage>
</organism>
<evidence type="ECO:0000313" key="3">
    <source>
        <dbReference type="EMBL" id="KAK7105404.1"/>
    </source>
</evidence>